<dbReference type="AlphaFoldDB" id="A0A2A8H9L1"/>
<dbReference type="EMBL" id="NUBY01000139">
    <property type="protein sequence ID" value="PEP99897.1"/>
    <property type="molecule type" value="Genomic_DNA"/>
</dbReference>
<dbReference type="GO" id="GO:0006303">
    <property type="term" value="P:double-strand break repair via nonhomologous end joining"/>
    <property type="evidence" value="ECO:0007669"/>
    <property type="project" value="UniProtKB-UniRule"/>
</dbReference>
<dbReference type="InterPro" id="IPR009187">
    <property type="entry name" value="Prok_Ku"/>
</dbReference>
<evidence type="ECO:0000259" key="5">
    <source>
        <dbReference type="SMART" id="SM00559"/>
    </source>
</evidence>
<dbReference type="PANTHER" id="PTHR41251:SF1">
    <property type="entry name" value="NON-HOMOLOGOUS END JOINING PROTEIN KU"/>
    <property type="match status" value="1"/>
</dbReference>
<evidence type="ECO:0000256" key="3">
    <source>
        <dbReference type="HAMAP-Rule" id="MF_01875"/>
    </source>
</evidence>
<dbReference type="NCBIfam" id="TIGR02772">
    <property type="entry name" value="Ku_bact"/>
    <property type="match status" value="1"/>
</dbReference>
<keyword evidence="4" id="KW-0175">Coiled coil</keyword>
<dbReference type="FunFam" id="2.40.290.10:FF:000004">
    <property type="entry name" value="Non-homologous end joining protein Ku"/>
    <property type="match status" value="1"/>
</dbReference>
<dbReference type="InterPro" id="IPR016194">
    <property type="entry name" value="SPOC-like_C_dom_sf"/>
</dbReference>
<keyword evidence="1 3" id="KW-0238">DNA-binding</keyword>
<comment type="function">
    <text evidence="3">With LigD forms a non-homologous end joining (NHEJ) DNA repair enzyme, which repairs dsDNA breaks with reduced fidelity. Binds linear dsDNA with 5'- and 3'- overhangs but not closed circular dsDNA nor ssDNA. Recruits and stimulates the ligase activity of LigD.</text>
</comment>
<reference evidence="6 7" key="1">
    <citation type="submission" date="2017-09" db="EMBL/GenBank/DDBJ databases">
        <title>Large-scale bioinformatics analysis of Bacillus genomes uncovers conserved roles of natural products in bacterial physiology.</title>
        <authorList>
            <consortium name="Agbiome Team Llc"/>
            <person name="Bleich R.M."/>
            <person name="Grubbs K.J."/>
            <person name="Santa Maria K.C."/>
            <person name="Allen S.E."/>
            <person name="Farag S."/>
            <person name="Shank E.A."/>
            <person name="Bowers A."/>
        </authorList>
    </citation>
    <scope>NUCLEOTIDE SEQUENCE [LARGE SCALE GENOMIC DNA]</scope>
    <source>
        <strain evidence="6 7">AFS021349</strain>
    </source>
</reference>
<dbReference type="Proteomes" id="UP000220841">
    <property type="component" value="Unassembled WGS sequence"/>
</dbReference>
<comment type="similarity">
    <text evidence="3">Belongs to the prokaryotic Ku family.</text>
</comment>
<dbReference type="RefSeq" id="WP_098227289.1">
    <property type="nucleotide sequence ID" value="NZ_NUBY01000139.1"/>
</dbReference>
<comment type="subunit">
    <text evidence="3">Homodimer. Interacts with LigD.</text>
</comment>
<evidence type="ECO:0000256" key="4">
    <source>
        <dbReference type="SAM" id="Coils"/>
    </source>
</evidence>
<accession>A0A2A8H9L1</accession>
<dbReference type="SMART" id="SM00559">
    <property type="entry name" value="Ku78"/>
    <property type="match status" value="1"/>
</dbReference>
<keyword evidence="3" id="KW-0227">DNA damage</keyword>
<comment type="caution">
    <text evidence="6">The sequence shown here is derived from an EMBL/GenBank/DDBJ whole genome shotgun (WGS) entry which is preliminary data.</text>
</comment>
<dbReference type="GO" id="GO:0003690">
    <property type="term" value="F:double-stranded DNA binding"/>
    <property type="evidence" value="ECO:0007669"/>
    <property type="project" value="UniProtKB-UniRule"/>
</dbReference>
<dbReference type="HAMAP" id="MF_01875">
    <property type="entry name" value="Prokaryotic_Ku"/>
    <property type="match status" value="1"/>
</dbReference>
<dbReference type="PIRSF" id="PIRSF006493">
    <property type="entry name" value="Prok_Ku"/>
    <property type="match status" value="1"/>
</dbReference>
<evidence type="ECO:0000256" key="2">
    <source>
        <dbReference type="ARBA" id="ARBA00023172"/>
    </source>
</evidence>
<keyword evidence="2 3" id="KW-0233">DNA recombination</keyword>
<evidence type="ECO:0000313" key="6">
    <source>
        <dbReference type="EMBL" id="PEP99897.1"/>
    </source>
</evidence>
<dbReference type="GO" id="GO:0006310">
    <property type="term" value="P:DNA recombination"/>
    <property type="evidence" value="ECO:0007669"/>
    <property type="project" value="UniProtKB-KW"/>
</dbReference>
<organism evidence="6 7">
    <name type="scientific">Bacillus toyonensis</name>
    <dbReference type="NCBI Taxonomy" id="155322"/>
    <lineage>
        <taxon>Bacteria</taxon>
        <taxon>Bacillati</taxon>
        <taxon>Bacillota</taxon>
        <taxon>Bacilli</taxon>
        <taxon>Bacillales</taxon>
        <taxon>Bacillaceae</taxon>
        <taxon>Bacillus</taxon>
        <taxon>Bacillus cereus group</taxon>
    </lineage>
</organism>
<feature type="coiled-coil region" evidence="4">
    <location>
        <begin position="247"/>
        <end position="274"/>
    </location>
</feature>
<proteinExistence type="inferred from homology"/>
<sequence>MHTIWKGSLSIGLLNIGVKLYSAVEEKNIKFLNLHKECLTPIKYKKIAPDCTDAEISDEEIVKAYEYAPHKYIIIEDKELETLQKKNEPRLIRISSFIHNNEIDSISFDRSFFVGPTLGNEKPYLLLKEALERTNKVGLIYITLRKKTHLAIIRSFQEGIILQTLHYPDEIRTIKNMPNLPNKEDHLIQKKELTAAMNLIHHLTTPFEPEEYVDEYRAALTDFIEEKIEQQEKNETVINTPNIVNVIETLNASIEQIKRQKDKKKDEIHDKKAT</sequence>
<gene>
    <name evidence="3" type="primary">ku</name>
    <name evidence="6" type="ORF">CN585_23350</name>
</gene>
<protein>
    <recommendedName>
        <fullName evidence="3">Non-homologous end joining protein Ku</fullName>
    </recommendedName>
</protein>
<dbReference type="Pfam" id="PF02735">
    <property type="entry name" value="Ku"/>
    <property type="match status" value="1"/>
</dbReference>
<dbReference type="InterPro" id="IPR006164">
    <property type="entry name" value="DNA_bd_Ku70/Ku80"/>
</dbReference>
<feature type="domain" description="Ku" evidence="5">
    <location>
        <begin position="53"/>
        <end position="182"/>
    </location>
</feature>
<dbReference type="PANTHER" id="PTHR41251">
    <property type="entry name" value="NON-HOMOLOGOUS END JOINING PROTEIN KU"/>
    <property type="match status" value="1"/>
</dbReference>
<keyword evidence="3" id="KW-0234">DNA repair</keyword>
<name>A0A2A8H9L1_9BACI</name>
<evidence type="ECO:0000256" key="1">
    <source>
        <dbReference type="ARBA" id="ARBA00023125"/>
    </source>
</evidence>
<evidence type="ECO:0000313" key="7">
    <source>
        <dbReference type="Proteomes" id="UP000220841"/>
    </source>
</evidence>
<dbReference type="SUPFAM" id="SSF100939">
    <property type="entry name" value="SPOC domain-like"/>
    <property type="match status" value="1"/>
</dbReference>
<dbReference type="Gene3D" id="2.40.290.10">
    <property type="match status" value="1"/>
</dbReference>